<accession>A0AC61SBF9</accession>
<dbReference type="Proteomes" id="UP000315423">
    <property type="component" value="Unassembled WGS sequence"/>
</dbReference>
<name>A0AC61SBF9_9EURY</name>
<comment type="caution">
    <text evidence="1">The sequence shown here is derived from an EMBL/GenBank/DDBJ whole genome shotgun (WGS) entry which is preliminary data.</text>
</comment>
<reference evidence="1" key="1">
    <citation type="submission" date="2018-09" db="EMBL/GenBank/DDBJ databases">
        <title>A genomic encyclopedia of anaerobic methanotrophic archaea.</title>
        <authorList>
            <person name="Skennerton C.T."/>
            <person name="Chadwick G.L."/>
            <person name="Laso-Perez R."/>
            <person name="Leu A.O."/>
            <person name="Speth D.R."/>
            <person name="Yu H."/>
            <person name="Morgan-Lang C."/>
            <person name="Hatzenpichler R."/>
            <person name="Goudeau D."/>
            <person name="Malmstrom R."/>
            <person name="Woyke T."/>
            <person name="Hallam S."/>
            <person name="Tyson G.W."/>
            <person name="Wegener G."/>
            <person name="Boetius A."/>
            <person name="Orphan V.J."/>
        </authorList>
    </citation>
    <scope>NUCLEOTIDE SEQUENCE</scope>
    <source>
        <strain evidence="1">CONS3730D10UFb2</strain>
    </source>
</reference>
<organism evidence="1 2">
    <name type="scientific">Candidatus Methanomarinus sp</name>
    <dbReference type="NCBI Taxonomy" id="3386244"/>
    <lineage>
        <taxon>Archaea</taxon>
        <taxon>Methanobacteriati</taxon>
        <taxon>Methanobacteriota</taxon>
        <taxon>Stenosarchaea group</taxon>
        <taxon>Methanomicrobia</taxon>
        <taxon>Methanosarcinales</taxon>
        <taxon>ANME-2 cluster</taxon>
        <taxon>Candidatus Methanocomedenaceae</taxon>
        <taxon>Candidatus Methanomarinus</taxon>
    </lineage>
</organism>
<evidence type="ECO:0000313" key="2">
    <source>
        <dbReference type="Proteomes" id="UP000315423"/>
    </source>
</evidence>
<gene>
    <name evidence="1" type="ORF">C5S46_03460</name>
</gene>
<proteinExistence type="predicted"/>
<sequence length="246" mass="27133">LVLIEHNDARANEVLKWISNRRNSKGGYCSTQDTVVAFEALISAATAQTRDINASITVYTDGEKISEIGINQDNYDVLQIIEIPALTRDVTLSMSGNGNINYQLVKRFNVILPDVPVYSDMEFEVEYDASNVAVNDIVDVHARIKYTGSANSTGMLIMDVAVPTGFTPVVPGLEILKNKGDISRYEIAGRKIILYVDDLSAGKEFTFDLQVQAVFPVKALIPDSSAYSYYDPEIKAESKGQRILVI</sequence>
<protein>
    <submittedName>
        <fullName evidence="1">Alpha-2-macroglobulin</fullName>
    </submittedName>
</protein>
<evidence type="ECO:0000313" key="1">
    <source>
        <dbReference type="EMBL" id="TKY91890.1"/>
    </source>
</evidence>
<dbReference type="EMBL" id="QYBA01000112">
    <property type="protein sequence ID" value="TKY91890.1"/>
    <property type="molecule type" value="Genomic_DNA"/>
</dbReference>
<feature type="non-terminal residue" evidence="1">
    <location>
        <position position="1"/>
    </location>
</feature>